<dbReference type="Proteomes" id="UP000327493">
    <property type="component" value="Chromosome 21"/>
</dbReference>
<keyword evidence="2" id="KW-1185">Reference proteome</keyword>
<organism evidence="1 2">
    <name type="scientific">Etheostoma spectabile</name>
    <name type="common">orangethroat darter</name>
    <dbReference type="NCBI Taxonomy" id="54343"/>
    <lineage>
        <taxon>Eukaryota</taxon>
        <taxon>Metazoa</taxon>
        <taxon>Chordata</taxon>
        <taxon>Craniata</taxon>
        <taxon>Vertebrata</taxon>
        <taxon>Euteleostomi</taxon>
        <taxon>Actinopterygii</taxon>
        <taxon>Neopterygii</taxon>
        <taxon>Teleostei</taxon>
        <taxon>Neoteleostei</taxon>
        <taxon>Acanthomorphata</taxon>
        <taxon>Eupercaria</taxon>
        <taxon>Perciformes</taxon>
        <taxon>Percoidei</taxon>
        <taxon>Percidae</taxon>
        <taxon>Etheostomatinae</taxon>
        <taxon>Etheostoma</taxon>
    </lineage>
</organism>
<dbReference type="EMBL" id="VOFY01000021">
    <property type="protein sequence ID" value="KAA8581043.1"/>
    <property type="molecule type" value="Genomic_DNA"/>
</dbReference>
<sequence length="12" mass="1443">MPGLLWRTSLLR</sequence>
<evidence type="ECO:0000313" key="2">
    <source>
        <dbReference type="Proteomes" id="UP000327493"/>
    </source>
</evidence>
<proteinExistence type="predicted"/>
<evidence type="ECO:0000313" key="1">
    <source>
        <dbReference type="EMBL" id="KAA8581043.1"/>
    </source>
</evidence>
<protein>
    <submittedName>
        <fullName evidence="1">Uncharacterized protein</fullName>
    </submittedName>
</protein>
<comment type="caution">
    <text evidence="1">The sequence shown here is derived from an EMBL/GenBank/DDBJ whole genome shotgun (WGS) entry which is preliminary data.</text>
</comment>
<accession>A0A5J5CJW8</accession>
<reference evidence="1 2" key="1">
    <citation type="submission" date="2019-08" db="EMBL/GenBank/DDBJ databases">
        <title>A chromosome-level genome assembly, high-density linkage maps, and genome scans reveal the genomic architecture of hybrid incompatibilities underlying speciation via character displacement in darters (Percidae: Etheostominae).</title>
        <authorList>
            <person name="Moran R.L."/>
            <person name="Catchen J.M."/>
            <person name="Fuller R.C."/>
        </authorList>
    </citation>
    <scope>NUCLEOTIDE SEQUENCE [LARGE SCALE GENOMIC DNA]</scope>
    <source>
        <strain evidence="1">EspeVRDwgs_2016</strain>
        <tissue evidence="1">Muscle</tissue>
    </source>
</reference>
<gene>
    <name evidence="1" type="ORF">FQN60_002624</name>
</gene>
<name>A0A5J5CJW8_9PERO</name>